<evidence type="ECO:0000313" key="7">
    <source>
        <dbReference type="Proteomes" id="UP000239895"/>
    </source>
</evidence>
<keyword evidence="7" id="KW-1185">Reference proteome</keyword>
<keyword evidence="2" id="KW-0238">DNA-binding</keyword>
<dbReference type="InterPro" id="IPR028082">
    <property type="entry name" value="Peripla_BP_I"/>
</dbReference>
<feature type="domain" description="HTH lacI-type" evidence="5">
    <location>
        <begin position="15"/>
        <end position="69"/>
    </location>
</feature>
<protein>
    <submittedName>
        <fullName evidence="6">LacI family transcriptional regulator</fullName>
    </submittedName>
</protein>
<dbReference type="PROSITE" id="PS00356">
    <property type="entry name" value="HTH_LACI_1"/>
    <property type="match status" value="1"/>
</dbReference>
<reference evidence="6 7" key="1">
    <citation type="submission" date="2018-03" db="EMBL/GenBank/DDBJ databases">
        <title>Comparative analysis of microorganisms from saline springs in Andes Mountain Range, Colombia.</title>
        <authorList>
            <person name="Rubin E."/>
        </authorList>
    </citation>
    <scope>NUCLEOTIDE SEQUENCE [LARGE SCALE GENOMIC DNA]</scope>
    <source>
        <strain evidence="6 7">CG 23</strain>
    </source>
</reference>
<evidence type="ECO:0000256" key="2">
    <source>
        <dbReference type="ARBA" id="ARBA00023125"/>
    </source>
</evidence>
<dbReference type="SUPFAM" id="SSF53822">
    <property type="entry name" value="Periplasmic binding protein-like I"/>
    <property type="match status" value="1"/>
</dbReference>
<feature type="region of interest" description="Disordered" evidence="4">
    <location>
        <begin position="316"/>
        <end position="346"/>
    </location>
</feature>
<evidence type="ECO:0000256" key="1">
    <source>
        <dbReference type="ARBA" id="ARBA00023015"/>
    </source>
</evidence>
<dbReference type="EMBL" id="PVTX01000001">
    <property type="protein sequence ID" value="PRZ09922.1"/>
    <property type="molecule type" value="Genomic_DNA"/>
</dbReference>
<dbReference type="CDD" id="cd06267">
    <property type="entry name" value="PBP1_LacI_sugar_binding-like"/>
    <property type="match status" value="1"/>
</dbReference>
<organism evidence="6 7">
    <name type="scientific">Isoptericola halotolerans</name>
    <dbReference type="NCBI Taxonomy" id="300560"/>
    <lineage>
        <taxon>Bacteria</taxon>
        <taxon>Bacillati</taxon>
        <taxon>Actinomycetota</taxon>
        <taxon>Actinomycetes</taxon>
        <taxon>Micrococcales</taxon>
        <taxon>Promicromonosporaceae</taxon>
        <taxon>Isoptericola</taxon>
    </lineage>
</organism>
<dbReference type="CDD" id="cd01392">
    <property type="entry name" value="HTH_LacI"/>
    <property type="match status" value="1"/>
</dbReference>
<keyword evidence="3" id="KW-0804">Transcription</keyword>
<dbReference type="Pfam" id="PF00356">
    <property type="entry name" value="LacI"/>
    <property type="match status" value="1"/>
</dbReference>
<evidence type="ECO:0000256" key="4">
    <source>
        <dbReference type="SAM" id="MobiDB-lite"/>
    </source>
</evidence>
<dbReference type="InterPro" id="IPR046335">
    <property type="entry name" value="LacI/GalR-like_sensor"/>
</dbReference>
<accession>A0ABX5EHG6</accession>
<dbReference type="PANTHER" id="PTHR30146:SF138">
    <property type="entry name" value="TRANSCRIPTIONAL REGULATORY PROTEIN"/>
    <property type="match status" value="1"/>
</dbReference>
<name>A0ABX5EHG6_9MICO</name>
<dbReference type="PROSITE" id="PS50932">
    <property type="entry name" value="HTH_LACI_2"/>
    <property type="match status" value="1"/>
</dbReference>
<evidence type="ECO:0000256" key="3">
    <source>
        <dbReference type="ARBA" id="ARBA00023163"/>
    </source>
</evidence>
<dbReference type="InterPro" id="IPR010982">
    <property type="entry name" value="Lambda_DNA-bd_dom_sf"/>
</dbReference>
<dbReference type="SUPFAM" id="SSF47413">
    <property type="entry name" value="lambda repressor-like DNA-binding domains"/>
    <property type="match status" value="1"/>
</dbReference>
<dbReference type="Gene3D" id="1.10.260.40">
    <property type="entry name" value="lambda repressor-like DNA-binding domains"/>
    <property type="match status" value="1"/>
</dbReference>
<dbReference type="Proteomes" id="UP000239895">
    <property type="component" value="Unassembled WGS sequence"/>
</dbReference>
<dbReference type="InterPro" id="IPR000843">
    <property type="entry name" value="HTH_LacI"/>
</dbReference>
<keyword evidence="1" id="KW-0805">Transcription regulation</keyword>
<sequence>MHALAGGGRRMTRRATLADVARRAGVSVSTASRALHRPGRVSAGTTARVQQAADELGYVPSAAARQVRSGRSGTVALVVPDLTNPFFMALVRGSTRHLREHDMVQVVADVEEEPRSEEQVLEALAGRVDGIVLAASRLDRAALAAWTRRVPLVAINRDVADVPTVRTGTQGVVAAVEHLHERGHRHVAYARGPATSWSEERRRRAVVETCARLGTRFSDLGHHAPRRDAGPAAADAARRSGASALLAYNDLIAFGALDRLTESGVPVPGELSVVGHDDVFGADLTTPALTTVAVPAEELGARAAARLLAVLDGAGGATGADATSSDPGAELPTRLVVRDSTGPAAR</sequence>
<proteinExistence type="predicted"/>
<dbReference type="SMART" id="SM00354">
    <property type="entry name" value="HTH_LACI"/>
    <property type="match status" value="1"/>
</dbReference>
<dbReference type="RefSeq" id="WP_243401146.1">
    <property type="nucleotide sequence ID" value="NZ_PVTX01000001.1"/>
</dbReference>
<dbReference type="Gene3D" id="3.40.50.2300">
    <property type="match status" value="2"/>
</dbReference>
<dbReference type="PANTHER" id="PTHR30146">
    <property type="entry name" value="LACI-RELATED TRANSCRIPTIONAL REPRESSOR"/>
    <property type="match status" value="1"/>
</dbReference>
<comment type="caution">
    <text evidence="6">The sequence shown here is derived from an EMBL/GenBank/DDBJ whole genome shotgun (WGS) entry which is preliminary data.</text>
</comment>
<evidence type="ECO:0000259" key="5">
    <source>
        <dbReference type="PROSITE" id="PS50932"/>
    </source>
</evidence>
<evidence type="ECO:0000313" key="6">
    <source>
        <dbReference type="EMBL" id="PRZ09922.1"/>
    </source>
</evidence>
<gene>
    <name evidence="6" type="ORF">BCL65_10160</name>
</gene>
<dbReference type="Pfam" id="PF13377">
    <property type="entry name" value="Peripla_BP_3"/>
    <property type="match status" value="1"/>
</dbReference>